<dbReference type="AlphaFoldDB" id="A0A927A3P5"/>
<name>A0A927A3P5_9NOST</name>
<organism evidence="1 2">
    <name type="scientific">Anabaena sphaerica FACHB-251</name>
    <dbReference type="NCBI Taxonomy" id="2692883"/>
    <lineage>
        <taxon>Bacteria</taxon>
        <taxon>Bacillati</taxon>
        <taxon>Cyanobacteriota</taxon>
        <taxon>Cyanophyceae</taxon>
        <taxon>Nostocales</taxon>
        <taxon>Nostocaceae</taxon>
        <taxon>Anabaena</taxon>
    </lineage>
</organism>
<protein>
    <submittedName>
        <fullName evidence="1">Uncharacterized protein</fullName>
    </submittedName>
</protein>
<reference evidence="2" key="1">
    <citation type="journal article" date="2020" name="ISME J.">
        <title>Comparative genomics reveals insights into cyanobacterial evolution and habitat adaptation.</title>
        <authorList>
            <person name="Chen M.Y."/>
            <person name="Teng W.K."/>
            <person name="Zhao L."/>
            <person name="Hu C.X."/>
            <person name="Zhou Y.K."/>
            <person name="Han B.P."/>
            <person name="Song L.R."/>
            <person name="Shu W.S."/>
        </authorList>
    </citation>
    <scope>NUCLEOTIDE SEQUENCE [LARGE SCALE GENOMIC DNA]</scope>
    <source>
        <strain evidence="2">FACHB-251</strain>
    </source>
</reference>
<keyword evidence="2" id="KW-1185">Reference proteome</keyword>
<comment type="caution">
    <text evidence="1">The sequence shown here is derived from an EMBL/GenBank/DDBJ whole genome shotgun (WGS) entry which is preliminary data.</text>
</comment>
<evidence type="ECO:0000313" key="2">
    <source>
        <dbReference type="Proteomes" id="UP000662185"/>
    </source>
</evidence>
<sequence length="111" mass="12940">MLLSQKRIEQLINIAVFLLKSHKPEAINSLKDFLTIVTNPEKIQHILIDAINQVIETDPETIYWLLKNPTYLQPEIDIKVIVTQKLNKKLLTWGFTPEDIHFNDDGNEYRG</sequence>
<gene>
    <name evidence="1" type="ORF">H6G06_26500</name>
</gene>
<dbReference type="Proteomes" id="UP000662185">
    <property type="component" value="Unassembled WGS sequence"/>
</dbReference>
<evidence type="ECO:0000313" key="1">
    <source>
        <dbReference type="EMBL" id="MBD2296929.1"/>
    </source>
</evidence>
<accession>A0A927A3P5</accession>
<dbReference type="EMBL" id="JACJQU010000036">
    <property type="protein sequence ID" value="MBD2296929.1"/>
    <property type="molecule type" value="Genomic_DNA"/>
</dbReference>
<proteinExistence type="predicted"/>
<dbReference type="RefSeq" id="WP_190565046.1">
    <property type="nucleotide sequence ID" value="NZ_JACJQU010000036.1"/>
</dbReference>